<comment type="caution">
    <text evidence="1">The sequence shown here is derived from an EMBL/GenBank/DDBJ whole genome shotgun (WGS) entry which is preliminary data.</text>
</comment>
<sequence length="30" mass="3505">MAKKSMKNRELKRQLTVAKFAKKRAELKAT</sequence>
<protein>
    <submittedName>
        <fullName evidence="1">30S ribosomal protein S14</fullName>
    </submittedName>
</protein>
<accession>A0ABR6U2K1</accession>
<dbReference type="EMBL" id="JACLAH010000142">
    <property type="protein sequence ID" value="MBC2650063.1"/>
    <property type="molecule type" value="Genomic_DNA"/>
</dbReference>
<feature type="non-terminal residue" evidence="1">
    <location>
        <position position="30"/>
    </location>
</feature>
<evidence type="ECO:0000313" key="2">
    <source>
        <dbReference type="Proteomes" id="UP000586346"/>
    </source>
</evidence>
<name>A0ABR6U2K1_CITBR</name>
<keyword evidence="2" id="KW-1185">Reference proteome</keyword>
<gene>
    <name evidence="1" type="ORF">H6P72_26235</name>
</gene>
<reference evidence="1 2" key="1">
    <citation type="submission" date="2020-08" db="EMBL/GenBank/DDBJ databases">
        <title>Emergence and comparative genomics analysis of Citrobacter in Fennec fox imported from North Africa to China.</title>
        <authorList>
            <person name="Zheng B."/>
        </authorList>
    </citation>
    <scope>NUCLEOTIDE SEQUENCE [LARGE SCALE GENOMIC DNA]</scope>
    <source>
        <strain evidence="1 2">FF371</strain>
    </source>
</reference>
<proteinExistence type="predicted"/>
<keyword evidence="1" id="KW-0689">Ribosomal protein</keyword>
<organism evidence="1 2">
    <name type="scientific">Citrobacter braakii</name>
    <dbReference type="NCBI Taxonomy" id="57706"/>
    <lineage>
        <taxon>Bacteria</taxon>
        <taxon>Pseudomonadati</taxon>
        <taxon>Pseudomonadota</taxon>
        <taxon>Gammaproteobacteria</taxon>
        <taxon>Enterobacterales</taxon>
        <taxon>Enterobacteriaceae</taxon>
        <taxon>Citrobacter</taxon>
        <taxon>Citrobacter freundii complex</taxon>
    </lineage>
</organism>
<dbReference type="Proteomes" id="UP000586346">
    <property type="component" value="Unassembled WGS sequence"/>
</dbReference>
<keyword evidence="1" id="KW-0687">Ribonucleoprotein</keyword>
<evidence type="ECO:0000313" key="1">
    <source>
        <dbReference type="EMBL" id="MBC2650063.1"/>
    </source>
</evidence>
<dbReference type="GO" id="GO:0005840">
    <property type="term" value="C:ribosome"/>
    <property type="evidence" value="ECO:0007669"/>
    <property type="project" value="UniProtKB-KW"/>
</dbReference>